<sequence length="104" mass="11757">MEIDTGSEFIIVSEYVFQKLSLATKIQLEPITCKLATFYSELLKVKGSCLMNGQYPSHTESYFVKGHCPILFSLNWFESLGINLSGVHQLTSSSLQLSEVLRKY</sequence>
<reference evidence="1 2" key="1">
    <citation type="submission" date="2015-01" db="EMBL/GenBank/DDBJ databases">
        <title>Evolution of Trichinella species and genotypes.</title>
        <authorList>
            <person name="Korhonen P.K."/>
            <person name="Edoardo P."/>
            <person name="Giuseppe L.R."/>
            <person name="Gasser R.B."/>
        </authorList>
    </citation>
    <scope>NUCLEOTIDE SEQUENCE [LARGE SCALE GENOMIC DNA]</scope>
    <source>
        <strain evidence="1">ISS470</strain>
    </source>
</reference>
<dbReference type="AlphaFoldDB" id="A0A0V1FL45"/>
<evidence type="ECO:0000313" key="1">
    <source>
        <dbReference type="EMBL" id="KRY86003.1"/>
    </source>
</evidence>
<organism evidence="1 2">
    <name type="scientific">Trichinella pseudospiralis</name>
    <name type="common">Parasitic roundworm</name>
    <dbReference type="NCBI Taxonomy" id="6337"/>
    <lineage>
        <taxon>Eukaryota</taxon>
        <taxon>Metazoa</taxon>
        <taxon>Ecdysozoa</taxon>
        <taxon>Nematoda</taxon>
        <taxon>Enoplea</taxon>
        <taxon>Dorylaimia</taxon>
        <taxon>Trichinellida</taxon>
        <taxon>Trichinellidae</taxon>
        <taxon>Trichinella</taxon>
    </lineage>
</organism>
<dbReference type="EMBL" id="JYDT01000079">
    <property type="protein sequence ID" value="KRY86003.1"/>
    <property type="molecule type" value="Genomic_DNA"/>
</dbReference>
<gene>
    <name evidence="1" type="ORF">T4D_300</name>
</gene>
<name>A0A0V1FL45_TRIPS</name>
<proteinExistence type="predicted"/>
<keyword evidence="2" id="KW-1185">Reference proteome</keyword>
<evidence type="ECO:0000313" key="2">
    <source>
        <dbReference type="Proteomes" id="UP000054995"/>
    </source>
</evidence>
<comment type="caution">
    <text evidence="1">The sequence shown here is derived from an EMBL/GenBank/DDBJ whole genome shotgun (WGS) entry which is preliminary data.</text>
</comment>
<evidence type="ECO:0008006" key="3">
    <source>
        <dbReference type="Google" id="ProtNLM"/>
    </source>
</evidence>
<dbReference type="Proteomes" id="UP000054995">
    <property type="component" value="Unassembled WGS sequence"/>
</dbReference>
<dbReference type="OrthoDB" id="5978043at2759"/>
<accession>A0A0V1FL45</accession>
<protein>
    <recommendedName>
        <fullName evidence="3">Peptidase A2 domain-containing protein</fullName>
    </recommendedName>
</protein>